<sequence>MILVWKYNCPEVGQNFVNKSEHIPYICSPGESLCNVKLTLLEIPLVSRAQSFVGSSGSKQLLTFPFDFTSLNTNIRIDRCNPLGLYCKIHDASRYTLIHVAASQLETISPLLPNKVFLGNPGSEYLIIPLYLLDDRKDQSLYFLDQLLYFLLVPKIQLGHCRSSLGLTISLNQCRTQYERRHHTGSFCHIVKPQMYCELTLKHSECESKARLGSDRSLFKQSRSVALPSDMVVYRNELPKGTATKRTKSEILAKHPCQT</sequence>
<accession>A0A834MPX7</accession>
<dbReference type="AlphaFoldDB" id="A0A834MPX7"/>
<evidence type="ECO:0000313" key="2">
    <source>
        <dbReference type="Proteomes" id="UP000614350"/>
    </source>
</evidence>
<dbReference type="EMBL" id="JACSEA010000021">
    <property type="protein sequence ID" value="KAF7380775.1"/>
    <property type="molecule type" value="Genomic_DNA"/>
</dbReference>
<gene>
    <name evidence="1" type="ORF">HZH66_014151</name>
</gene>
<evidence type="ECO:0000313" key="1">
    <source>
        <dbReference type="EMBL" id="KAF7380775.1"/>
    </source>
</evidence>
<reference evidence="1" key="1">
    <citation type="journal article" date="2020" name="G3 (Bethesda)">
        <title>High-Quality Assemblies for Three Invasive Social Wasps from the &lt;i&gt;Vespula&lt;/i&gt; Genus.</title>
        <authorList>
            <person name="Harrop T.W.R."/>
            <person name="Guhlin J."/>
            <person name="McLaughlin G.M."/>
            <person name="Permina E."/>
            <person name="Stockwell P."/>
            <person name="Gilligan J."/>
            <person name="Le Lec M.F."/>
            <person name="Gruber M.A.M."/>
            <person name="Quinn O."/>
            <person name="Lovegrove M."/>
            <person name="Duncan E.J."/>
            <person name="Remnant E.J."/>
            <person name="Van Eeckhoven J."/>
            <person name="Graham B."/>
            <person name="Knapp R.A."/>
            <person name="Langford K.W."/>
            <person name="Kronenberg Z."/>
            <person name="Press M.O."/>
            <person name="Eacker S.M."/>
            <person name="Wilson-Rankin E.E."/>
            <person name="Purcell J."/>
            <person name="Lester P.J."/>
            <person name="Dearden P.K."/>
        </authorList>
    </citation>
    <scope>NUCLEOTIDE SEQUENCE</scope>
    <source>
        <strain evidence="1">Marl-1</strain>
    </source>
</reference>
<protein>
    <submittedName>
        <fullName evidence="1">Uncharacterized protein</fullName>
    </submittedName>
</protein>
<proteinExistence type="predicted"/>
<organism evidence="1 2">
    <name type="scientific">Vespula vulgaris</name>
    <name type="common">Yellow jacket</name>
    <name type="synonym">Wasp</name>
    <dbReference type="NCBI Taxonomy" id="7454"/>
    <lineage>
        <taxon>Eukaryota</taxon>
        <taxon>Metazoa</taxon>
        <taxon>Ecdysozoa</taxon>
        <taxon>Arthropoda</taxon>
        <taxon>Hexapoda</taxon>
        <taxon>Insecta</taxon>
        <taxon>Pterygota</taxon>
        <taxon>Neoptera</taxon>
        <taxon>Endopterygota</taxon>
        <taxon>Hymenoptera</taxon>
        <taxon>Apocrita</taxon>
        <taxon>Aculeata</taxon>
        <taxon>Vespoidea</taxon>
        <taxon>Vespidae</taxon>
        <taxon>Vespinae</taxon>
        <taxon>Vespula</taxon>
    </lineage>
</organism>
<keyword evidence="2" id="KW-1185">Reference proteome</keyword>
<name>A0A834MPX7_VESVU</name>
<comment type="caution">
    <text evidence="1">The sequence shown here is derived from an EMBL/GenBank/DDBJ whole genome shotgun (WGS) entry which is preliminary data.</text>
</comment>
<dbReference type="Proteomes" id="UP000614350">
    <property type="component" value="Unassembled WGS sequence"/>
</dbReference>